<dbReference type="InterPro" id="IPR051353">
    <property type="entry name" value="Tobamovirus_resist_UPF0261"/>
</dbReference>
<evidence type="ECO:0000259" key="1">
    <source>
        <dbReference type="Pfam" id="PF06792"/>
    </source>
</evidence>
<feature type="domain" description="UPF0261" evidence="1">
    <location>
        <begin position="2"/>
        <end position="176"/>
    </location>
</feature>
<gene>
    <name evidence="3" type="ORF">E1963_12795</name>
</gene>
<evidence type="ECO:0000313" key="4">
    <source>
        <dbReference type="Proteomes" id="UP000295710"/>
    </source>
</evidence>
<dbReference type="InterPro" id="IPR008322">
    <property type="entry name" value="UPF0261"/>
</dbReference>
<reference evidence="3 4" key="1">
    <citation type="journal article" date="2016" name="Nat. Microbiol.">
        <title>The Mouse Intestinal Bacterial Collection (miBC) provides host-specific insight into cultured diversity and functional potential of the gut microbiota.</title>
        <authorList>
            <person name="Lagkouvardos I."/>
            <person name="Pukall R."/>
            <person name="Abt B."/>
            <person name="Foesel B.U."/>
            <person name="Meier-Kolthoff J.P."/>
            <person name="Kumar N."/>
            <person name="Bresciani A."/>
            <person name="Martinez I."/>
            <person name="Just S."/>
            <person name="Ziegler C."/>
            <person name="Brugiroux S."/>
            <person name="Garzetti D."/>
            <person name="Wenning M."/>
            <person name="Bui T.P."/>
            <person name="Wang J."/>
            <person name="Hugenholtz F."/>
            <person name="Plugge C.M."/>
            <person name="Peterson D.A."/>
            <person name="Hornef M.W."/>
            <person name="Baines J.F."/>
            <person name="Smidt H."/>
            <person name="Walter J."/>
            <person name="Kristiansen K."/>
            <person name="Nielsen H.B."/>
            <person name="Haller D."/>
            <person name="Overmann J."/>
            <person name="Stecher B."/>
            <person name="Clavel T."/>
        </authorList>
    </citation>
    <scope>NUCLEOTIDE SEQUENCE [LARGE SCALE GENOMIC DNA]</scope>
    <source>
        <strain evidence="3 4">DSM 28560</strain>
    </source>
</reference>
<feature type="domain" description="UPF0261" evidence="2">
    <location>
        <begin position="186"/>
        <end position="400"/>
    </location>
</feature>
<dbReference type="EMBL" id="SMMX01000010">
    <property type="protein sequence ID" value="TDA21238.1"/>
    <property type="molecule type" value="Genomic_DNA"/>
</dbReference>
<dbReference type="Proteomes" id="UP000295710">
    <property type="component" value="Unassembled WGS sequence"/>
</dbReference>
<dbReference type="CDD" id="cd15488">
    <property type="entry name" value="Tm-1-like"/>
    <property type="match status" value="1"/>
</dbReference>
<dbReference type="PANTHER" id="PTHR31862:SF1">
    <property type="entry name" value="UPF0261 DOMAIN PROTEIN (AFU_ORTHOLOGUE AFUA_1G10120)"/>
    <property type="match status" value="1"/>
</dbReference>
<evidence type="ECO:0000313" key="3">
    <source>
        <dbReference type="EMBL" id="TDA21238.1"/>
    </source>
</evidence>
<organism evidence="3 4">
    <name type="scientific">Extibacter muris</name>
    <dbReference type="NCBI Taxonomy" id="1796622"/>
    <lineage>
        <taxon>Bacteria</taxon>
        <taxon>Bacillati</taxon>
        <taxon>Bacillota</taxon>
        <taxon>Clostridia</taxon>
        <taxon>Lachnospirales</taxon>
        <taxon>Lachnospiraceae</taxon>
        <taxon>Extibacter</taxon>
    </lineage>
</organism>
<name>A0A4R4FD53_9FIRM</name>
<dbReference type="PANTHER" id="PTHR31862">
    <property type="entry name" value="UPF0261 DOMAIN PROTEIN (AFU_ORTHOLOGUE AFUA_1G10120)"/>
    <property type="match status" value="1"/>
</dbReference>
<sequence length="416" mass="45227">MKTIAIIESCDTKYKEAKFIKDFIEKEGVEGLVINTATGPAKSYHYDISREEVAESYGTPWSEMEPKTKGEKIDFMKDAVAAYVEKLYAEGRIHGIISVGGLQNTVMAANAMQRLPIGFPKVMATTVASGTRKFDLVVGDKDITVMPAICDFTGLNIVTRQVISNACACCVGMVKFAGNVLEKGEKPVVAVTLMGVTNNGAVAAVDELEKAGMEVIGFHATGVGGATMEEMASNGLVDGILDLTLHELTSEYFGGGFSYGPKASTRLVKSVDKKVPLVISLGGLDFVDFSTSELPERMDERKHMLHNANTAHIKILPGEAEALGKVLTDRLSKVTYPVKLLIPTKGMRHNTKAGEELYSPETDNVLIQTIVDNVNDNVEVILIPHNLDTKEFGNKAAHYIIQEMKQRGTLPEDFTY</sequence>
<dbReference type="RefSeq" id="WP_132278540.1">
    <property type="nucleotide sequence ID" value="NZ_JAOBST010000017.1"/>
</dbReference>
<dbReference type="Pfam" id="PF06792">
    <property type="entry name" value="UPF0261"/>
    <property type="match status" value="1"/>
</dbReference>
<dbReference type="Gene3D" id="3.40.50.12020">
    <property type="entry name" value="Uncharacterised protein family UPF0261, NN domain"/>
    <property type="match status" value="1"/>
</dbReference>
<dbReference type="PIRSF" id="PIRSF033271">
    <property type="entry name" value="UCP033271"/>
    <property type="match status" value="1"/>
</dbReference>
<comment type="caution">
    <text evidence="3">The sequence shown here is derived from an EMBL/GenBank/DDBJ whole genome shotgun (WGS) entry which is preliminary data.</text>
</comment>
<protein>
    <submittedName>
        <fullName evidence="3">UPF0261 family protein</fullName>
    </submittedName>
</protein>
<dbReference type="InterPro" id="IPR044122">
    <property type="entry name" value="UPF0261_N"/>
</dbReference>
<dbReference type="NCBIfam" id="NF002674">
    <property type="entry name" value="PRK02399.1-2"/>
    <property type="match status" value="1"/>
</dbReference>
<keyword evidence="4" id="KW-1185">Reference proteome</keyword>
<evidence type="ECO:0000259" key="2">
    <source>
        <dbReference type="Pfam" id="PF23189"/>
    </source>
</evidence>
<dbReference type="Pfam" id="PF23189">
    <property type="entry name" value="UPF0261_C"/>
    <property type="match status" value="1"/>
</dbReference>
<dbReference type="AlphaFoldDB" id="A0A4R4FD53"/>
<proteinExistence type="predicted"/>
<accession>A0A4R4FD53</accession>
<dbReference type="Gene3D" id="3.40.50.12030">
    <property type="entry name" value="Uncharacterised protein family UPF0261, NC domain"/>
    <property type="match status" value="1"/>
</dbReference>
<dbReference type="InterPro" id="IPR056778">
    <property type="entry name" value="UPF0261_C"/>
</dbReference>